<dbReference type="InterPro" id="IPR056439">
    <property type="entry name" value="VBS_C3G9"/>
</dbReference>
<feature type="compositionally biased region" description="Basic and acidic residues" evidence="3">
    <location>
        <begin position="427"/>
        <end position="440"/>
    </location>
</feature>
<dbReference type="Proteomes" id="UP000800092">
    <property type="component" value="Unassembled WGS sequence"/>
</dbReference>
<keyword evidence="6" id="KW-1185">Reference proteome</keyword>
<dbReference type="InterPro" id="IPR039892">
    <property type="entry name" value="Spa2/Sph1"/>
</dbReference>
<dbReference type="PANTHER" id="PTHR21601:SF0">
    <property type="entry name" value="PROTEIN SPA2-RELATED"/>
    <property type="match status" value="1"/>
</dbReference>
<feature type="domain" description="GIT Spa2 homology (SHD)" evidence="4">
    <location>
        <begin position="141"/>
        <end position="171"/>
    </location>
</feature>
<feature type="compositionally biased region" description="Low complexity" evidence="3">
    <location>
        <begin position="40"/>
        <end position="62"/>
    </location>
</feature>
<dbReference type="SMART" id="SM00555">
    <property type="entry name" value="GIT"/>
    <property type="match status" value="2"/>
</dbReference>
<evidence type="ECO:0000259" key="4">
    <source>
        <dbReference type="SMART" id="SM00555"/>
    </source>
</evidence>
<sequence>MNGAGRNGPGRNGTLSPISTVSSESTLVSKYQPLNGADNPYSPGLSSGSYGGSPLASPPASSDGRMSNAMRDRMGSGNPSPPSSVARSSDGNGLYSAGMSQEAKRERAARLEEALQEHYTMLKGYLASQLRGDLGARPNKARDKLLRLSMGQFEELSTDVYDELRRREDMRLGRAKNVPRFLLPIKDFHPKRNQARQKLATLPPDRFRQLATDVFYELERRFPRFSGRPGSPTLSIASSKGGRSGPGSMGPPRGSSRAGGGPPPSYRPSPPGSSGPGMSSPEDDYGKPLPKQFQQNTIVPNKSTMVEDESGEEEGETDLYDMSRLSKPSVKSGNSSEYQGQISQLENKVDELEAQLREKDAEMQKLRSSHSEKEDAAGAERAEWDEMRGDLERKLADAQTLNESIQSELERFRTDSTNTERELRVQLEEAREAQPTKGFDEDNNDQGEWQQRYETLQQELYDQEQIIDEVRREAKQYLAEMRSLSTQSSDALESESRLIAQVHSLEAELQDWKTRYAKARTQLRHLRTSSLGLASQPLQQAGHLARNDTLVAADGLVADVHVTRFQLSVDELLATARQPEREGQRQRTLDAMKGVVMATRAITADCDTAGIQTPTSAALVSPEVEAGGQTPTTKNPSRLKGKVSATANNLITAAKNHAGAQGLAPVSLLDAAASHLVMAVVELVRVCRVRRTGEGEEGEDGWVDVVGDGEGETLPRTPNSFGEVKAMGVVSPRRGLGMGGNRGSDESGEYSATSTSSPGRRNSAWGRSVESMRVRDAGLEDLKIFIEEQTALLVRSIQPLVSIIRAASPTATFDLATIQDHVADIATTVEDIVNRTSDAMRAVENPAALEKHAAPVLRVLEECRAGLLDASEDGNGVRAKVPGLAFKIARGTKELVLRVDRIESGELTERQDLPNEI</sequence>
<feature type="domain" description="GIT Spa2 homology (SHD)" evidence="4">
    <location>
        <begin position="195"/>
        <end position="225"/>
    </location>
</feature>
<feature type="compositionally biased region" description="Polar residues" evidence="3">
    <location>
        <begin position="14"/>
        <end position="29"/>
    </location>
</feature>
<dbReference type="Pfam" id="PF08518">
    <property type="entry name" value="GIT_SHD"/>
    <property type="match status" value="2"/>
</dbReference>
<keyword evidence="2" id="KW-0175">Coiled coil</keyword>
<gene>
    <name evidence="5" type="ORF">EV356DRAFT_443336</name>
</gene>
<dbReference type="AlphaFoldDB" id="A0A6A6HF28"/>
<dbReference type="GO" id="GO:0005078">
    <property type="term" value="F:MAP-kinase scaffold activity"/>
    <property type="evidence" value="ECO:0007669"/>
    <property type="project" value="TreeGrafter"/>
</dbReference>
<evidence type="ECO:0000256" key="2">
    <source>
        <dbReference type="SAM" id="Coils"/>
    </source>
</evidence>
<dbReference type="OrthoDB" id="5588096at2759"/>
<dbReference type="Pfam" id="PF12205">
    <property type="entry name" value="GIT1_C"/>
    <property type="match status" value="1"/>
</dbReference>
<evidence type="ECO:0000313" key="5">
    <source>
        <dbReference type="EMBL" id="KAF2236448.1"/>
    </source>
</evidence>
<evidence type="ECO:0000313" key="6">
    <source>
        <dbReference type="Proteomes" id="UP000800092"/>
    </source>
</evidence>
<dbReference type="InterPro" id="IPR022018">
    <property type="entry name" value="GIT1_C"/>
</dbReference>
<feature type="compositionally biased region" description="Acidic residues" evidence="3">
    <location>
        <begin position="306"/>
        <end position="319"/>
    </location>
</feature>
<feature type="compositionally biased region" description="Pro residues" evidence="3">
    <location>
        <begin position="261"/>
        <end position="273"/>
    </location>
</feature>
<evidence type="ECO:0000256" key="3">
    <source>
        <dbReference type="SAM" id="MobiDB-lite"/>
    </source>
</evidence>
<feature type="coiled-coil region" evidence="2">
    <location>
        <begin position="453"/>
        <end position="522"/>
    </location>
</feature>
<dbReference type="InterPro" id="IPR013724">
    <property type="entry name" value="GIT_SHD"/>
</dbReference>
<dbReference type="PANTHER" id="PTHR21601">
    <property type="entry name" value="SPA2 PROTEIN"/>
    <property type="match status" value="1"/>
</dbReference>
<keyword evidence="1" id="KW-0677">Repeat</keyword>
<feature type="compositionally biased region" description="Acidic residues" evidence="3">
    <location>
        <begin position="696"/>
        <end position="711"/>
    </location>
</feature>
<organism evidence="5 6">
    <name type="scientific">Viridothelium virens</name>
    <name type="common">Speckled blister lichen</name>
    <name type="synonym">Trypethelium virens</name>
    <dbReference type="NCBI Taxonomy" id="1048519"/>
    <lineage>
        <taxon>Eukaryota</taxon>
        <taxon>Fungi</taxon>
        <taxon>Dikarya</taxon>
        <taxon>Ascomycota</taxon>
        <taxon>Pezizomycotina</taxon>
        <taxon>Dothideomycetes</taxon>
        <taxon>Dothideomycetes incertae sedis</taxon>
        <taxon>Trypetheliales</taxon>
        <taxon>Trypetheliaceae</taxon>
        <taxon>Viridothelium</taxon>
    </lineage>
</organism>
<dbReference type="Pfam" id="PF23742">
    <property type="entry name" value="VBS_C3G9"/>
    <property type="match status" value="1"/>
</dbReference>
<protein>
    <recommendedName>
        <fullName evidence="4">GIT Spa2 homology (SHD) domain-containing protein</fullName>
    </recommendedName>
</protein>
<name>A0A6A6HF28_VIRVR</name>
<reference evidence="5" key="1">
    <citation type="journal article" date="2020" name="Stud. Mycol.">
        <title>101 Dothideomycetes genomes: a test case for predicting lifestyles and emergence of pathogens.</title>
        <authorList>
            <person name="Haridas S."/>
            <person name="Albert R."/>
            <person name="Binder M."/>
            <person name="Bloem J."/>
            <person name="Labutti K."/>
            <person name="Salamov A."/>
            <person name="Andreopoulos B."/>
            <person name="Baker S."/>
            <person name="Barry K."/>
            <person name="Bills G."/>
            <person name="Bluhm B."/>
            <person name="Cannon C."/>
            <person name="Castanera R."/>
            <person name="Culley D."/>
            <person name="Daum C."/>
            <person name="Ezra D."/>
            <person name="Gonzalez J."/>
            <person name="Henrissat B."/>
            <person name="Kuo A."/>
            <person name="Liang C."/>
            <person name="Lipzen A."/>
            <person name="Lutzoni F."/>
            <person name="Magnuson J."/>
            <person name="Mondo S."/>
            <person name="Nolan M."/>
            <person name="Ohm R."/>
            <person name="Pangilinan J."/>
            <person name="Park H.-J."/>
            <person name="Ramirez L."/>
            <person name="Alfaro M."/>
            <person name="Sun H."/>
            <person name="Tritt A."/>
            <person name="Yoshinaga Y."/>
            <person name="Zwiers L.-H."/>
            <person name="Turgeon B."/>
            <person name="Goodwin S."/>
            <person name="Spatafora J."/>
            <person name="Crous P."/>
            <person name="Grigoriev I."/>
        </authorList>
    </citation>
    <scope>NUCLEOTIDE SEQUENCE</scope>
    <source>
        <strain evidence="5">Tuck. ex Michener</strain>
    </source>
</reference>
<dbReference type="GO" id="GO:0005826">
    <property type="term" value="C:actomyosin contractile ring"/>
    <property type="evidence" value="ECO:0007669"/>
    <property type="project" value="TreeGrafter"/>
</dbReference>
<dbReference type="EMBL" id="ML991785">
    <property type="protein sequence ID" value="KAF2236448.1"/>
    <property type="molecule type" value="Genomic_DNA"/>
</dbReference>
<feature type="compositionally biased region" description="Gly residues" evidence="3">
    <location>
        <begin position="1"/>
        <end position="11"/>
    </location>
</feature>
<evidence type="ECO:0000256" key="1">
    <source>
        <dbReference type="ARBA" id="ARBA00022737"/>
    </source>
</evidence>
<feature type="compositionally biased region" description="Polar residues" evidence="3">
    <location>
        <begin position="329"/>
        <end position="346"/>
    </location>
</feature>
<dbReference type="GO" id="GO:1902716">
    <property type="term" value="C:cell cortex of growing cell tip"/>
    <property type="evidence" value="ECO:0007669"/>
    <property type="project" value="TreeGrafter"/>
</dbReference>
<proteinExistence type="predicted"/>
<feature type="region of interest" description="Disordered" evidence="3">
    <location>
        <begin position="696"/>
        <end position="764"/>
    </location>
</feature>
<feature type="compositionally biased region" description="Basic and acidic residues" evidence="3">
    <location>
        <begin position="347"/>
        <end position="384"/>
    </location>
</feature>
<feature type="region of interest" description="Disordered" evidence="3">
    <location>
        <begin position="223"/>
        <end position="384"/>
    </location>
</feature>
<feature type="region of interest" description="Disordered" evidence="3">
    <location>
        <begin position="427"/>
        <end position="446"/>
    </location>
</feature>
<feature type="region of interest" description="Disordered" evidence="3">
    <location>
        <begin position="1"/>
        <end position="109"/>
    </location>
</feature>
<feature type="compositionally biased region" description="Polar residues" evidence="3">
    <location>
        <begin position="750"/>
        <end position="760"/>
    </location>
</feature>
<accession>A0A6A6HF28</accession>
<feature type="compositionally biased region" description="Polar residues" evidence="3">
    <location>
        <begin position="292"/>
        <end position="304"/>
    </location>
</feature>